<comment type="subcellular location">
    <subcellularLocation>
        <location evidence="1">Mitochondrion</location>
    </subcellularLocation>
</comment>
<dbReference type="AlphaFoldDB" id="A0A7R9BEB7"/>
<keyword evidence="6" id="KW-1185">Reference proteome</keyword>
<protein>
    <recommendedName>
        <fullName evidence="7">Mitochondrial ribosomal protein S36</fullName>
    </recommendedName>
</protein>
<feature type="compositionally biased region" description="Polar residues" evidence="4">
    <location>
        <begin position="42"/>
        <end position="57"/>
    </location>
</feature>
<dbReference type="GO" id="GO:0006103">
    <property type="term" value="P:2-oxoglutarate metabolic process"/>
    <property type="evidence" value="ECO:0007669"/>
    <property type="project" value="InterPro"/>
</dbReference>
<dbReference type="Pfam" id="PF10937">
    <property type="entry name" value="Kgd4-YMR31"/>
    <property type="match status" value="1"/>
</dbReference>
<evidence type="ECO:0000313" key="5">
    <source>
        <dbReference type="EMBL" id="CAD7272734.1"/>
    </source>
</evidence>
<dbReference type="InterPro" id="IPR020373">
    <property type="entry name" value="Kgd4/YMR-31"/>
</dbReference>
<comment type="similarity">
    <text evidence="3">Belongs to the alpha-ketoglutarate dehydrogenase component 4 family.</text>
</comment>
<dbReference type="Proteomes" id="UP000678499">
    <property type="component" value="Unassembled WGS sequence"/>
</dbReference>
<organism evidence="5">
    <name type="scientific">Notodromas monacha</name>
    <dbReference type="NCBI Taxonomy" id="399045"/>
    <lineage>
        <taxon>Eukaryota</taxon>
        <taxon>Metazoa</taxon>
        <taxon>Ecdysozoa</taxon>
        <taxon>Arthropoda</taxon>
        <taxon>Crustacea</taxon>
        <taxon>Oligostraca</taxon>
        <taxon>Ostracoda</taxon>
        <taxon>Podocopa</taxon>
        <taxon>Podocopida</taxon>
        <taxon>Cypridocopina</taxon>
        <taxon>Cypridoidea</taxon>
        <taxon>Cyprididae</taxon>
        <taxon>Notodromas</taxon>
    </lineage>
</organism>
<sequence>MNVASMASATWRVVRPHVPLIKFRKGSRPSTRDVGSEEEFANRSQPNSAQVRSTSSTRVLHHYEIPLRYRRKTIDADEIAYINRGGPE</sequence>
<proteinExistence type="inferred from homology"/>
<dbReference type="EMBL" id="CAJPEX010000057">
    <property type="protein sequence ID" value="CAG0912886.1"/>
    <property type="molecule type" value="Genomic_DNA"/>
</dbReference>
<evidence type="ECO:0000256" key="1">
    <source>
        <dbReference type="ARBA" id="ARBA00004173"/>
    </source>
</evidence>
<dbReference type="EMBL" id="OA882094">
    <property type="protein sequence ID" value="CAD7272734.1"/>
    <property type="molecule type" value="Genomic_DNA"/>
</dbReference>
<gene>
    <name evidence="5" type="ORF">NMOB1V02_LOCUS656</name>
</gene>
<dbReference type="GO" id="GO:0005739">
    <property type="term" value="C:mitochondrion"/>
    <property type="evidence" value="ECO:0007669"/>
    <property type="project" value="UniProtKB-SubCell"/>
</dbReference>
<reference evidence="5" key="1">
    <citation type="submission" date="2020-11" db="EMBL/GenBank/DDBJ databases">
        <authorList>
            <person name="Tran Van P."/>
        </authorList>
    </citation>
    <scope>NUCLEOTIDE SEQUENCE</scope>
</reference>
<evidence type="ECO:0000313" key="6">
    <source>
        <dbReference type="Proteomes" id="UP000678499"/>
    </source>
</evidence>
<feature type="region of interest" description="Disordered" evidence="4">
    <location>
        <begin position="24"/>
        <end position="57"/>
    </location>
</feature>
<evidence type="ECO:0000256" key="4">
    <source>
        <dbReference type="SAM" id="MobiDB-lite"/>
    </source>
</evidence>
<keyword evidence="2" id="KW-0496">Mitochondrion</keyword>
<evidence type="ECO:0008006" key="7">
    <source>
        <dbReference type="Google" id="ProtNLM"/>
    </source>
</evidence>
<evidence type="ECO:0000256" key="2">
    <source>
        <dbReference type="ARBA" id="ARBA00023128"/>
    </source>
</evidence>
<name>A0A7R9BEB7_9CRUS</name>
<dbReference type="OrthoDB" id="2116030at2759"/>
<evidence type="ECO:0000256" key="3">
    <source>
        <dbReference type="ARBA" id="ARBA00043970"/>
    </source>
</evidence>
<accession>A0A7R9BEB7</accession>